<dbReference type="Gene3D" id="2.40.128.130">
    <property type="entry name" value="Autotransporter beta-domain"/>
    <property type="match status" value="1"/>
</dbReference>
<organism evidence="3 4">
    <name type="scientific">Helicobacter saguini</name>
    <dbReference type="NCBI Taxonomy" id="1548018"/>
    <lineage>
        <taxon>Bacteria</taxon>
        <taxon>Pseudomonadati</taxon>
        <taxon>Campylobacterota</taxon>
        <taxon>Epsilonproteobacteria</taxon>
        <taxon>Campylobacterales</taxon>
        <taxon>Helicobacteraceae</taxon>
        <taxon>Helicobacter</taxon>
    </lineage>
</organism>
<comment type="caution">
    <text evidence="3">The sequence shown here is derived from an EMBL/GenBank/DDBJ whole genome shotgun (WGS) entry which is preliminary data.</text>
</comment>
<reference evidence="3 4" key="1">
    <citation type="submission" date="2019-12" db="EMBL/GenBank/DDBJ databases">
        <title>Multi-Generational Helicobacter saguini Isolates.</title>
        <authorList>
            <person name="Mannion A."/>
            <person name="Shen Z."/>
            <person name="Fox J.G."/>
        </authorList>
    </citation>
    <scope>NUCLEOTIDE SEQUENCE [LARGE SCALE GENOMIC DNA]</scope>
    <source>
        <strain evidence="4">16-048 (F4)</strain>
    </source>
</reference>
<dbReference type="EMBL" id="QBIU01000001">
    <property type="protein sequence ID" value="MWV68686.1"/>
    <property type="molecule type" value="Genomic_DNA"/>
</dbReference>
<dbReference type="PROSITE" id="PS51208">
    <property type="entry name" value="AUTOTRANSPORTER"/>
    <property type="match status" value="1"/>
</dbReference>
<dbReference type="InterPro" id="IPR005546">
    <property type="entry name" value="Autotransporte_beta"/>
</dbReference>
<feature type="region of interest" description="Disordered" evidence="1">
    <location>
        <begin position="872"/>
        <end position="923"/>
    </location>
</feature>
<evidence type="ECO:0000313" key="3">
    <source>
        <dbReference type="EMBL" id="MWV68686.1"/>
    </source>
</evidence>
<dbReference type="InterPro" id="IPR036709">
    <property type="entry name" value="Autotransporte_beta_dom_sf"/>
</dbReference>
<evidence type="ECO:0000313" key="4">
    <source>
        <dbReference type="Proteomes" id="UP000477070"/>
    </source>
</evidence>
<dbReference type="Proteomes" id="UP000477070">
    <property type="component" value="Unassembled WGS sequence"/>
</dbReference>
<sequence length="1539" mass="168163">MFKIFRNVIESKIDFNIKKIIEFRLLLFFLFIASASAWDVNCITSPTTDGCMADGDYIHLPGVPNPGSTGETNAGGWNTIFGGASDSNNLTTKNNVKIEVVRIHQLNGTSTPVELGIKAGGKIEINNLTNNHNFGIVSVAYNARLFTNADTYINSINHINRTGGSPFLIRVENGKNLYVGKTNFAENGLKGSVGRILLEGHDVTIGDANGRFSQVLDVTASGKLNVTNIGIERLSQADFIGFAVAPESYAAFRSEEEANVQNIIGFAHSQITIDSKKDIRVENATFFSRDEQGNYYADGCITDACRGLIQLSSNGGNVYMKHLAGGTSNESGIGAYNRFKVKTTNGGDFYAGKIEAMSLATALNNGYLDLNEVDGNIYIDDLYMRNSTMYGDNFHMNNLTIWKGNATTSFCPSWLPAGWCNPDAVPDPDSKGAISRIEGSIGKSFINNLSLNIGTSNGADRAPLWFDCAGNDGCNNNSILNINFANARATSYLNAESIRDINIEDIRIQGADVKLGNAIINNLESTRTQVGFGSDLFGGNTSVVANALNINETLHIKNSSKFAGSMKVDLNSTTGHTTTQNFDNYLKVDVDSNTLKRMNAGQIQDSITKAENTITTTNHKNQSGTYITTSDNKHYLLLPGIRDMSELNNYKSDNITATNAGNLLIEQTKIDKGFLNNYGIILVDNRCLESTGQCLGNGVDGGKLEIVGGLKSGNNIDGGLNNYNTIDIGAGGAVAVNGKVNNYGTLMFRIQSDFNTFADKINGSRNGLLQVNGSITLDISPGSTGAFKADITDARSLNYLRLKGEGRPNGNTQASYELIKASPGSNITINYTYTYGDYTTTFNHNGTNASIATKKDSNGACDNVNCQSNVNGDTSQETKWTQGGLKNPWDMEKSEVDSNNGGKVEKPLGENMNNDSILGRPNDSEIKIEKPSQADKYADCKVNGNDKYCGFGNDKNATEAERGYDYAIERMKNSFTITYQGGNIDGKYLQVEKVVTPQVIGFNVIKKEIFNPSGSEIPLCNAESSSFDCVLYMEAGGNNSWINALKKESKNSYNILKDLFYNENSELLMLIQLDQSLAISRNLDYFLEVGRTLDTTMQHVLSLENKSSTLQTLNLAMDSAKSNRLARVAYFQSPEYEALAFQEYRANVEKASELASQVRALRNNYAFNGNIESKGVKVASIESNNLESNNAVMDDSDSNNPNAAHHPIISVAAVANHHSNTETIYDTADNTDSNNNEAWFNTIADLIVRFSTRGENPNNLWANAIGNVSFSTTGSNQLYGFNAGYDYYSKLLHTAFGLYVGYGYGIFTGNNNGYISNNSQNLFAGIYTRTFIGNNEFDMTISASRGFVNESIQAQKRGFDLLDLFNQKYHYNVTNLEGNVTYGYAFILKKGYTLKPFLGASYYISTSTGYNRQASGIFEIDISDNARHAIGVNVGIEGRKYFKNQSYIFLNAQFRQDVYVLKDNLDSKRLSSSNVSNTESNLAFTFDYRGDSLRSNMFVTAGGELALGRFYINTSLTSHTSVISKAFGFGANAGFRFVF</sequence>
<evidence type="ECO:0000256" key="1">
    <source>
        <dbReference type="SAM" id="MobiDB-lite"/>
    </source>
</evidence>
<protein>
    <submittedName>
        <fullName evidence="3">Autotransporter domain-containing protein</fullName>
    </submittedName>
</protein>
<feature type="domain" description="Autotransporter" evidence="2">
    <location>
        <begin position="1253"/>
        <end position="1539"/>
    </location>
</feature>
<feature type="compositionally biased region" description="Polar residues" evidence="1">
    <location>
        <begin position="872"/>
        <end position="881"/>
    </location>
</feature>
<dbReference type="RefSeq" id="WP_118949045.1">
    <property type="nucleotide sequence ID" value="NZ_QBIU01000001.1"/>
</dbReference>
<accession>A0A6L7DEG8</accession>
<evidence type="ECO:0000259" key="2">
    <source>
        <dbReference type="PROSITE" id="PS51208"/>
    </source>
</evidence>
<gene>
    <name evidence="3" type="ORF">DCO61_01210</name>
</gene>
<dbReference type="SMART" id="SM00869">
    <property type="entry name" value="Autotransporter"/>
    <property type="match status" value="1"/>
</dbReference>
<dbReference type="SUPFAM" id="SSF103515">
    <property type="entry name" value="Autotransporter"/>
    <property type="match status" value="1"/>
</dbReference>
<name>A0A6L7DEG8_9HELI</name>
<proteinExistence type="predicted"/>